<gene>
    <name evidence="1" type="ORF">HXA33_18110</name>
</gene>
<dbReference type="Proteomes" id="UP001057753">
    <property type="component" value="Unassembled WGS sequence"/>
</dbReference>
<protein>
    <submittedName>
        <fullName evidence="1">Sigma factor G inhibitor Gin</fullName>
    </submittedName>
</protein>
<dbReference type="Pfam" id="PF10764">
    <property type="entry name" value="Gin"/>
    <property type="match status" value="1"/>
</dbReference>
<name>A0A9Q4G132_SALAG</name>
<evidence type="ECO:0000313" key="1">
    <source>
        <dbReference type="EMBL" id="MCR6098434.1"/>
    </source>
</evidence>
<organism evidence="1 2">
    <name type="scientific">Salipaludibacillus agaradhaerens</name>
    <name type="common">Bacillus agaradhaerens</name>
    <dbReference type="NCBI Taxonomy" id="76935"/>
    <lineage>
        <taxon>Bacteria</taxon>
        <taxon>Bacillati</taxon>
        <taxon>Bacillota</taxon>
        <taxon>Bacilli</taxon>
        <taxon>Bacillales</taxon>
        <taxon>Bacillaceae</taxon>
    </lineage>
</organism>
<dbReference type="InterPro" id="IPR019700">
    <property type="entry name" value="Sigma-G_inhibitor_Gin"/>
</dbReference>
<dbReference type="AlphaFoldDB" id="A0A9Q4G132"/>
<evidence type="ECO:0000313" key="2">
    <source>
        <dbReference type="Proteomes" id="UP001057753"/>
    </source>
</evidence>
<proteinExistence type="predicted"/>
<comment type="caution">
    <text evidence="1">The sequence shown here is derived from an EMBL/GenBank/DDBJ whole genome shotgun (WGS) entry which is preliminary data.</text>
</comment>
<accession>A0A9Q4G132</accession>
<keyword evidence="2" id="KW-1185">Reference proteome</keyword>
<reference evidence="1" key="1">
    <citation type="submission" date="2020-06" db="EMBL/GenBank/DDBJ databases">
        <title>Insight into the genomes of haloalkaliphilic bacilli from Kenyan soda lakes.</title>
        <authorList>
            <person name="Mwirichia R."/>
            <person name="Villamizar G.C."/>
            <person name="Poehlein A."/>
            <person name="Mugweru J."/>
            <person name="Kipnyargis A."/>
            <person name="Kiplimo D."/>
            <person name="Orwa P."/>
            <person name="Daniel R."/>
        </authorList>
    </citation>
    <scope>NUCLEOTIDE SEQUENCE</scope>
    <source>
        <strain evidence="1">B1096_S55</strain>
    </source>
</reference>
<dbReference type="EMBL" id="JABXYM010000001">
    <property type="protein sequence ID" value="MCR6098434.1"/>
    <property type="molecule type" value="Genomic_DNA"/>
</dbReference>
<sequence>MLRTGRTSVKDCLICKKEKQYGIHILGAFICHKCEKEMVRADVTDDCYSEYVERLKGLETEMFIHVKKKQVIK</sequence>